<dbReference type="InterPro" id="IPR018551">
    <property type="entry name" value="DUF2007"/>
</dbReference>
<reference evidence="2 3" key="1">
    <citation type="submission" date="2022-01" db="EMBL/GenBank/DDBJ databases">
        <title>Draft genome sequence of Sabulilitoribacter multivorans KCTC 32326.</title>
        <authorList>
            <person name="Oh J.-S."/>
        </authorList>
    </citation>
    <scope>NUCLEOTIDE SEQUENCE [LARGE SCALE GENOMIC DNA]</scope>
    <source>
        <strain evidence="2 3">M-M16</strain>
    </source>
</reference>
<organism evidence="2 3">
    <name type="scientific">Flaviramulus multivorans</name>
    <dbReference type="NCBI Taxonomy" id="1304750"/>
    <lineage>
        <taxon>Bacteria</taxon>
        <taxon>Pseudomonadati</taxon>
        <taxon>Bacteroidota</taxon>
        <taxon>Flavobacteriia</taxon>
        <taxon>Flavobacteriales</taxon>
        <taxon>Flavobacteriaceae</taxon>
        <taxon>Flaviramulus</taxon>
    </lineage>
</organism>
<comment type="caution">
    <text evidence="2">The sequence shown here is derived from an EMBL/GenBank/DDBJ whole genome shotgun (WGS) entry which is preliminary data.</text>
</comment>
<feature type="domain" description="DUF2007" evidence="1">
    <location>
        <begin position="9"/>
        <end position="73"/>
    </location>
</feature>
<sequence length="79" mass="8679">MSDSNYIKIFTGDMIIVQRIVSELENADIVPVVKDQTESARLAGFGGGNFPGFQEVFVNKDELDKAVVIVESITSELQD</sequence>
<dbReference type="Proteomes" id="UP001200022">
    <property type="component" value="Unassembled WGS sequence"/>
</dbReference>
<dbReference type="Pfam" id="PF09413">
    <property type="entry name" value="DUF2007"/>
    <property type="match status" value="1"/>
</dbReference>
<protein>
    <submittedName>
        <fullName evidence="2">DUF2007 domain-containing protein</fullName>
    </submittedName>
</protein>
<accession>A0ABS9IHV0</accession>
<keyword evidence="3" id="KW-1185">Reference proteome</keyword>
<name>A0ABS9IHV0_9FLAO</name>
<dbReference type="EMBL" id="JAKKDV010000002">
    <property type="protein sequence ID" value="MCF7560000.1"/>
    <property type="molecule type" value="Genomic_DNA"/>
</dbReference>
<proteinExistence type="predicted"/>
<evidence type="ECO:0000259" key="1">
    <source>
        <dbReference type="Pfam" id="PF09413"/>
    </source>
</evidence>
<gene>
    <name evidence="2" type="ORF">L3X39_05065</name>
</gene>
<dbReference type="RefSeq" id="WP_237230685.1">
    <property type="nucleotide sequence ID" value="NZ_JAKKDV010000002.1"/>
</dbReference>
<evidence type="ECO:0000313" key="3">
    <source>
        <dbReference type="Proteomes" id="UP001200022"/>
    </source>
</evidence>
<evidence type="ECO:0000313" key="2">
    <source>
        <dbReference type="EMBL" id="MCF7560000.1"/>
    </source>
</evidence>